<keyword evidence="1" id="KW-0488">Methylation</keyword>
<feature type="region of interest" description="Disordered" evidence="5">
    <location>
        <begin position="143"/>
        <end position="207"/>
    </location>
</feature>
<dbReference type="SUPFAM" id="SSF55008">
    <property type="entry name" value="HMA, heavy metal-associated domain"/>
    <property type="match status" value="1"/>
</dbReference>
<gene>
    <name evidence="7" type="ORF">Cni_G04691</name>
</gene>
<dbReference type="FunFam" id="3.30.70.100:FF:000008">
    <property type="entry name" value="Copper transport protein ATOX1"/>
    <property type="match status" value="1"/>
</dbReference>
<comment type="similarity">
    <text evidence="4">Belongs to the HIPP family.</text>
</comment>
<dbReference type="Gene3D" id="3.30.70.100">
    <property type="match status" value="1"/>
</dbReference>
<feature type="compositionally biased region" description="Gly residues" evidence="5">
    <location>
        <begin position="237"/>
        <end position="251"/>
    </location>
</feature>
<evidence type="ECO:0000256" key="3">
    <source>
        <dbReference type="ARBA" id="ARBA00023289"/>
    </source>
</evidence>
<dbReference type="PROSITE" id="PS50846">
    <property type="entry name" value="HMA_2"/>
    <property type="match status" value="1"/>
</dbReference>
<protein>
    <submittedName>
        <fullName evidence="7">Neurogenic protein mastermind-like</fullName>
    </submittedName>
</protein>
<dbReference type="Proteomes" id="UP001327560">
    <property type="component" value="Chromosome 2"/>
</dbReference>
<keyword evidence="8" id="KW-1185">Reference proteome</keyword>
<dbReference type="InterPro" id="IPR006121">
    <property type="entry name" value="HMA_dom"/>
</dbReference>
<feature type="domain" description="HMA" evidence="6">
    <location>
        <begin position="13"/>
        <end position="76"/>
    </location>
</feature>
<keyword evidence="3" id="KW-0449">Lipoprotein</keyword>
<feature type="compositionally biased region" description="Acidic residues" evidence="5">
    <location>
        <begin position="187"/>
        <end position="207"/>
    </location>
</feature>
<name>A0AAQ3JVV5_9LILI</name>
<evidence type="ECO:0000313" key="8">
    <source>
        <dbReference type="Proteomes" id="UP001327560"/>
    </source>
</evidence>
<keyword evidence="2" id="KW-0479">Metal-binding</keyword>
<dbReference type="AlphaFoldDB" id="A0AAQ3JVV5"/>
<organism evidence="7 8">
    <name type="scientific">Canna indica</name>
    <name type="common">Indian-shot</name>
    <dbReference type="NCBI Taxonomy" id="4628"/>
    <lineage>
        <taxon>Eukaryota</taxon>
        <taxon>Viridiplantae</taxon>
        <taxon>Streptophyta</taxon>
        <taxon>Embryophyta</taxon>
        <taxon>Tracheophyta</taxon>
        <taxon>Spermatophyta</taxon>
        <taxon>Magnoliopsida</taxon>
        <taxon>Liliopsida</taxon>
        <taxon>Zingiberales</taxon>
        <taxon>Cannaceae</taxon>
        <taxon>Canna</taxon>
    </lineage>
</organism>
<feature type="region of interest" description="Disordered" evidence="5">
    <location>
        <begin position="81"/>
        <end position="129"/>
    </location>
</feature>
<evidence type="ECO:0000256" key="4">
    <source>
        <dbReference type="ARBA" id="ARBA00024045"/>
    </source>
</evidence>
<feature type="compositionally biased region" description="Polar residues" evidence="5">
    <location>
        <begin position="83"/>
        <end position="100"/>
    </location>
</feature>
<feature type="region of interest" description="Disordered" evidence="5">
    <location>
        <begin position="228"/>
        <end position="312"/>
    </location>
</feature>
<feature type="compositionally biased region" description="Low complexity" evidence="5">
    <location>
        <begin position="264"/>
        <end position="282"/>
    </location>
</feature>
<dbReference type="EMBL" id="CP136891">
    <property type="protein sequence ID" value="WOK95984.1"/>
    <property type="molecule type" value="Genomic_DNA"/>
</dbReference>
<reference evidence="7 8" key="1">
    <citation type="submission" date="2023-10" db="EMBL/GenBank/DDBJ databases">
        <title>Chromosome-scale genome assembly provides insights into flower coloration mechanisms of Canna indica.</title>
        <authorList>
            <person name="Li C."/>
        </authorList>
    </citation>
    <scope>NUCLEOTIDE SEQUENCE [LARGE SCALE GENOMIC DNA]</scope>
    <source>
        <tissue evidence="7">Flower</tissue>
    </source>
</reference>
<evidence type="ECO:0000256" key="1">
    <source>
        <dbReference type="ARBA" id="ARBA00022481"/>
    </source>
</evidence>
<evidence type="ECO:0000259" key="6">
    <source>
        <dbReference type="PROSITE" id="PS50846"/>
    </source>
</evidence>
<dbReference type="PANTHER" id="PTHR45868">
    <property type="entry name" value="HEAVY METAL-ASSOCIATED ISOPRENYLATED PLANT PROTEIN 33-RELATED"/>
    <property type="match status" value="1"/>
</dbReference>
<accession>A0AAQ3JVV5</accession>
<evidence type="ECO:0000313" key="7">
    <source>
        <dbReference type="EMBL" id="WOK95984.1"/>
    </source>
</evidence>
<proteinExistence type="inferred from homology"/>
<dbReference type="Pfam" id="PF00403">
    <property type="entry name" value="HMA"/>
    <property type="match status" value="1"/>
</dbReference>
<evidence type="ECO:0000256" key="5">
    <source>
        <dbReference type="SAM" id="MobiDB-lite"/>
    </source>
</evidence>
<keyword evidence="3" id="KW-0636">Prenylation</keyword>
<sequence length="491" mass="52281">MSKLEEDSKFLKIQTCILKVNIHCDGCKKKVKKLLHKVDGVYTTSVDSEQGKVTVSGNVDPAALIKKLAKAGKHAELLAPNGAVNNKSSNNQAVKTQPQTGKGLHKDIAKPINGGNGRGKDHKGQPLQPQPTLQQQLLLQQRLKQQLQQMKGSKDVQLPPLKQFNFPPQKDPKSVNFTPHSKRLDAFDEDDDEFDDDDDEYDDDEMDDEFDCFDADFDGDFKNIKIKPAISTPKGNGAKGGKGGGGNGGPAAGAKKGVQVPVQNKGANGKKGSSGSVVKNGGDFNKGIPNGNGGHHGQAQAGKSSNNPANGAKMVYGKNEVAGVVGGVGHPMVRPSMTGQVFPGRSTAPQTANIRAPMGQMGNIPPAAAAASMQRPLTGVPPPGYFQTGMTAPQQPPPPEVIAAAAANPFQQHYIAAMMHQQQLQQQHQRMMMMNAQERAAAFQPMVGYARPPVPFYNMPASPAMAAPMHHGDPYTTMFSDENATSSCSIM</sequence>
<dbReference type="InterPro" id="IPR036163">
    <property type="entry name" value="HMA_dom_sf"/>
</dbReference>
<dbReference type="CDD" id="cd00371">
    <property type="entry name" value="HMA"/>
    <property type="match status" value="1"/>
</dbReference>
<evidence type="ECO:0000256" key="2">
    <source>
        <dbReference type="ARBA" id="ARBA00022723"/>
    </source>
</evidence>
<dbReference type="GO" id="GO:0046872">
    <property type="term" value="F:metal ion binding"/>
    <property type="evidence" value="ECO:0007669"/>
    <property type="project" value="UniProtKB-KW"/>
</dbReference>
<dbReference type="PANTHER" id="PTHR45868:SF93">
    <property type="entry name" value="OS12G0144600 PROTEIN"/>
    <property type="match status" value="1"/>
</dbReference>